<sequence>MTSAFGAQSSKPVHKADDRSLGKAFISRSSVHTSIGGAKVQLLKYAPSEVAGAPVASLPLEFSKMLPTIRHSCPLPRMRPVFAQSDPDEYYDSTT</sequence>
<dbReference type="AlphaFoldDB" id="A0A271KAY4"/>
<organism evidence="1 2">
    <name type="scientific">Mesorhizobium wenxiniae</name>
    <dbReference type="NCBI Taxonomy" id="2014805"/>
    <lineage>
        <taxon>Bacteria</taxon>
        <taxon>Pseudomonadati</taxon>
        <taxon>Pseudomonadota</taxon>
        <taxon>Alphaproteobacteria</taxon>
        <taxon>Hyphomicrobiales</taxon>
        <taxon>Phyllobacteriaceae</taxon>
        <taxon>Mesorhizobium</taxon>
    </lineage>
</organism>
<protein>
    <submittedName>
        <fullName evidence="1">Uncharacterized protein</fullName>
    </submittedName>
</protein>
<dbReference type="Proteomes" id="UP000215931">
    <property type="component" value="Unassembled WGS sequence"/>
</dbReference>
<evidence type="ECO:0000313" key="2">
    <source>
        <dbReference type="Proteomes" id="UP000215931"/>
    </source>
</evidence>
<gene>
    <name evidence="1" type="ORF">CIT31_24400</name>
</gene>
<reference evidence="1 2" key="1">
    <citation type="submission" date="2017-08" db="EMBL/GenBank/DDBJ databases">
        <title>Mesorhizobium wenxinae sp. nov., a novel rhizobial species isolated from root nodules of chickpea (Cicer arietinum L.).</title>
        <authorList>
            <person name="Zhang J."/>
        </authorList>
    </citation>
    <scope>NUCLEOTIDE SEQUENCE [LARGE SCALE GENOMIC DNA]</scope>
    <source>
        <strain evidence="2">WYCCWR 10019</strain>
    </source>
</reference>
<comment type="caution">
    <text evidence="1">The sequence shown here is derived from an EMBL/GenBank/DDBJ whole genome shotgun (WGS) entry which is preliminary data.</text>
</comment>
<proteinExistence type="predicted"/>
<keyword evidence="2" id="KW-1185">Reference proteome</keyword>
<name>A0A271KAY4_9HYPH</name>
<accession>A0A271KAY4</accession>
<evidence type="ECO:0000313" key="1">
    <source>
        <dbReference type="EMBL" id="PAP92938.1"/>
    </source>
</evidence>
<dbReference type="EMBL" id="NPKH01000030">
    <property type="protein sequence ID" value="PAP92938.1"/>
    <property type="molecule type" value="Genomic_DNA"/>
</dbReference>